<evidence type="ECO:0000313" key="4">
    <source>
        <dbReference type="Proteomes" id="UP000799764"/>
    </source>
</evidence>
<keyword evidence="1" id="KW-0862">Zinc</keyword>
<dbReference type="OrthoDB" id="8062037at2759"/>
<name>A0A9P4P834_9PLEO</name>
<keyword evidence="1" id="KW-0863">Zinc-finger</keyword>
<proteinExistence type="predicted"/>
<gene>
    <name evidence="3" type="ORF">P171DRAFT_171120</name>
</gene>
<reference evidence="3" key="1">
    <citation type="journal article" date="2020" name="Stud. Mycol.">
        <title>101 Dothideomycetes genomes: a test case for predicting lifestyles and emergence of pathogens.</title>
        <authorList>
            <person name="Haridas S."/>
            <person name="Albert R."/>
            <person name="Binder M."/>
            <person name="Bloem J."/>
            <person name="Labutti K."/>
            <person name="Salamov A."/>
            <person name="Andreopoulos B."/>
            <person name="Baker S."/>
            <person name="Barry K."/>
            <person name="Bills G."/>
            <person name="Bluhm B."/>
            <person name="Cannon C."/>
            <person name="Castanera R."/>
            <person name="Culley D."/>
            <person name="Daum C."/>
            <person name="Ezra D."/>
            <person name="Gonzalez J."/>
            <person name="Henrissat B."/>
            <person name="Kuo A."/>
            <person name="Liang C."/>
            <person name="Lipzen A."/>
            <person name="Lutzoni F."/>
            <person name="Magnuson J."/>
            <person name="Mondo S."/>
            <person name="Nolan M."/>
            <person name="Ohm R."/>
            <person name="Pangilinan J."/>
            <person name="Park H.-J."/>
            <person name="Ramirez L."/>
            <person name="Alfaro M."/>
            <person name="Sun H."/>
            <person name="Tritt A."/>
            <person name="Yoshinaga Y."/>
            <person name="Zwiers L.-H."/>
            <person name="Turgeon B."/>
            <person name="Goodwin S."/>
            <person name="Spatafora J."/>
            <person name="Crous P."/>
            <person name="Grigoriev I."/>
        </authorList>
    </citation>
    <scope>NUCLEOTIDE SEQUENCE</scope>
    <source>
        <strain evidence="3">CBS 690.94</strain>
    </source>
</reference>
<keyword evidence="1" id="KW-0479">Metal-binding</keyword>
<dbReference type="EMBL" id="MU001513">
    <property type="protein sequence ID" value="KAF2438269.1"/>
    <property type="molecule type" value="Genomic_DNA"/>
</dbReference>
<sequence length="190" mass="20920">MADHKAARERCTTFLKEKTKPVDPQDLPVLDECPICLDNYVLEQCVQIKIEGCNHIFGRNCLTAILTNNPRLAKKCPLCRTVWMEAPTPAPALGSWARVAESHRSGQAAAAATADSVRRAHGGITLPSGAPGPRLLHEASVIGSRRLASPQVPGPPRLFRERQREDPVINLINSDDDQDVRIPTVLWWHG</sequence>
<organism evidence="3 4">
    <name type="scientific">Karstenula rhodostoma CBS 690.94</name>
    <dbReference type="NCBI Taxonomy" id="1392251"/>
    <lineage>
        <taxon>Eukaryota</taxon>
        <taxon>Fungi</taxon>
        <taxon>Dikarya</taxon>
        <taxon>Ascomycota</taxon>
        <taxon>Pezizomycotina</taxon>
        <taxon>Dothideomycetes</taxon>
        <taxon>Pleosporomycetidae</taxon>
        <taxon>Pleosporales</taxon>
        <taxon>Massarineae</taxon>
        <taxon>Didymosphaeriaceae</taxon>
        <taxon>Karstenula</taxon>
    </lineage>
</organism>
<feature type="domain" description="RING-type" evidence="2">
    <location>
        <begin position="33"/>
        <end position="80"/>
    </location>
</feature>
<dbReference type="PROSITE" id="PS50089">
    <property type="entry name" value="ZF_RING_2"/>
    <property type="match status" value="1"/>
</dbReference>
<keyword evidence="4" id="KW-1185">Reference proteome</keyword>
<protein>
    <recommendedName>
        <fullName evidence="2">RING-type domain-containing protein</fullName>
    </recommendedName>
</protein>
<dbReference type="SMART" id="SM00184">
    <property type="entry name" value="RING"/>
    <property type="match status" value="1"/>
</dbReference>
<evidence type="ECO:0000313" key="3">
    <source>
        <dbReference type="EMBL" id="KAF2438269.1"/>
    </source>
</evidence>
<evidence type="ECO:0000256" key="1">
    <source>
        <dbReference type="PROSITE-ProRule" id="PRU00175"/>
    </source>
</evidence>
<evidence type="ECO:0000259" key="2">
    <source>
        <dbReference type="PROSITE" id="PS50089"/>
    </source>
</evidence>
<dbReference type="InterPro" id="IPR001841">
    <property type="entry name" value="Znf_RING"/>
</dbReference>
<dbReference type="InterPro" id="IPR013083">
    <property type="entry name" value="Znf_RING/FYVE/PHD"/>
</dbReference>
<dbReference type="AlphaFoldDB" id="A0A9P4P834"/>
<dbReference type="Gene3D" id="3.30.40.10">
    <property type="entry name" value="Zinc/RING finger domain, C3HC4 (zinc finger)"/>
    <property type="match status" value="1"/>
</dbReference>
<accession>A0A9P4P834</accession>
<dbReference type="SUPFAM" id="SSF57850">
    <property type="entry name" value="RING/U-box"/>
    <property type="match status" value="1"/>
</dbReference>
<dbReference type="Proteomes" id="UP000799764">
    <property type="component" value="Unassembled WGS sequence"/>
</dbReference>
<comment type="caution">
    <text evidence="3">The sequence shown here is derived from an EMBL/GenBank/DDBJ whole genome shotgun (WGS) entry which is preliminary data.</text>
</comment>
<dbReference type="GO" id="GO:0008270">
    <property type="term" value="F:zinc ion binding"/>
    <property type="evidence" value="ECO:0007669"/>
    <property type="project" value="UniProtKB-KW"/>
</dbReference>
<dbReference type="Pfam" id="PF13639">
    <property type="entry name" value="zf-RING_2"/>
    <property type="match status" value="1"/>
</dbReference>